<keyword evidence="1" id="KW-0812">Transmembrane</keyword>
<feature type="transmembrane region" description="Helical" evidence="1">
    <location>
        <begin position="88"/>
        <end position="108"/>
    </location>
</feature>
<sequence length="177" mass="18685">MFRHARLARFVPSIVALVLLGAPIVAYLAADGGRIALLGFSLRAPDFGLLAAAPTAIQIHVAAALTALAIGIVLLAGIKGTRLHRALGWTWVLAMGTTAVSSFFIHAINPGGPAGLSLIHLLSGWTMVGLPMAVYAARRHRVQTHRRAMTGMFVGGLIVAGLLTFLPGRLMWAIFFS</sequence>
<comment type="caution">
    <text evidence="2">The sequence shown here is derived from an EMBL/GenBank/DDBJ whole genome shotgun (WGS) entry which is preliminary data.</text>
</comment>
<name>A0A7W6A8P3_9CAUL</name>
<dbReference type="Proteomes" id="UP000532936">
    <property type="component" value="Unassembled WGS sequence"/>
</dbReference>
<reference evidence="2 3" key="1">
    <citation type="submission" date="2020-08" db="EMBL/GenBank/DDBJ databases">
        <title>Genomic Encyclopedia of Type Strains, Phase IV (KMG-IV): sequencing the most valuable type-strain genomes for metagenomic binning, comparative biology and taxonomic classification.</title>
        <authorList>
            <person name="Goeker M."/>
        </authorList>
    </citation>
    <scope>NUCLEOTIDE SEQUENCE [LARGE SCALE GENOMIC DNA]</scope>
    <source>
        <strain evidence="2 3">DSM 14878</strain>
    </source>
</reference>
<dbReference type="EMBL" id="JACIDA010000002">
    <property type="protein sequence ID" value="MBB3872543.1"/>
    <property type="molecule type" value="Genomic_DNA"/>
</dbReference>
<evidence type="ECO:0000313" key="3">
    <source>
        <dbReference type="Proteomes" id="UP000532936"/>
    </source>
</evidence>
<dbReference type="InterPro" id="IPR018750">
    <property type="entry name" value="DUF2306_membrane"/>
</dbReference>
<evidence type="ECO:0000256" key="1">
    <source>
        <dbReference type="SAM" id="Phobius"/>
    </source>
</evidence>
<keyword evidence="1" id="KW-1133">Transmembrane helix</keyword>
<organism evidence="2 3">
    <name type="scientific">Brevundimonas mediterranea</name>
    <dbReference type="NCBI Taxonomy" id="74329"/>
    <lineage>
        <taxon>Bacteria</taxon>
        <taxon>Pseudomonadati</taxon>
        <taxon>Pseudomonadota</taxon>
        <taxon>Alphaproteobacteria</taxon>
        <taxon>Caulobacterales</taxon>
        <taxon>Caulobacteraceae</taxon>
        <taxon>Brevundimonas</taxon>
    </lineage>
</organism>
<feature type="transmembrane region" description="Helical" evidence="1">
    <location>
        <begin position="114"/>
        <end position="137"/>
    </location>
</feature>
<protein>
    <submittedName>
        <fullName evidence="2">Putative membrane protein</fullName>
    </submittedName>
</protein>
<proteinExistence type="predicted"/>
<dbReference type="RefSeq" id="WP_183196757.1">
    <property type="nucleotide sequence ID" value="NZ_JACIDA010000002.1"/>
</dbReference>
<feature type="transmembrane region" description="Helical" evidence="1">
    <location>
        <begin position="149"/>
        <end position="175"/>
    </location>
</feature>
<gene>
    <name evidence="2" type="ORF">GGR11_002096</name>
</gene>
<keyword evidence="1" id="KW-0472">Membrane</keyword>
<accession>A0A7W6A8P3</accession>
<feature type="transmembrane region" description="Helical" evidence="1">
    <location>
        <begin position="7"/>
        <end position="29"/>
    </location>
</feature>
<evidence type="ECO:0000313" key="2">
    <source>
        <dbReference type="EMBL" id="MBB3872543.1"/>
    </source>
</evidence>
<dbReference type="AlphaFoldDB" id="A0A7W6A8P3"/>
<dbReference type="Pfam" id="PF10067">
    <property type="entry name" value="DUF2306"/>
    <property type="match status" value="1"/>
</dbReference>
<feature type="transmembrane region" description="Helical" evidence="1">
    <location>
        <begin position="49"/>
        <end position="76"/>
    </location>
</feature>